<dbReference type="PANTHER" id="PTHR42908:SF8">
    <property type="entry name" value="TR-TYPE G DOMAIN-CONTAINING PROTEIN"/>
    <property type="match status" value="1"/>
</dbReference>
<dbReference type="EMBL" id="PFDW01000033">
    <property type="protein sequence ID" value="PJE58286.1"/>
    <property type="molecule type" value="Genomic_DNA"/>
</dbReference>
<dbReference type="NCBIfam" id="TIGR01394">
    <property type="entry name" value="TypA_BipA"/>
    <property type="match status" value="1"/>
</dbReference>
<dbReference type="CDD" id="cd16263">
    <property type="entry name" value="BipA_III"/>
    <property type="match status" value="1"/>
</dbReference>
<dbReference type="FunFam" id="3.40.50.300:FF:000055">
    <property type="entry name" value="GTP-binding protein TypA"/>
    <property type="match status" value="1"/>
</dbReference>
<dbReference type="NCBIfam" id="TIGR00231">
    <property type="entry name" value="small_GTP"/>
    <property type="match status" value="1"/>
</dbReference>
<keyword evidence="3" id="KW-0820">tRNA-binding</keyword>
<dbReference type="Pfam" id="PF00679">
    <property type="entry name" value="EFG_C"/>
    <property type="match status" value="1"/>
</dbReference>
<dbReference type="InterPro" id="IPR047043">
    <property type="entry name" value="BipA_III"/>
</dbReference>
<dbReference type="InterPro" id="IPR006298">
    <property type="entry name" value="BipA"/>
</dbReference>
<keyword evidence="3" id="KW-0963">Cytoplasm</keyword>
<dbReference type="InterPro" id="IPR004161">
    <property type="entry name" value="EFTu-like_2"/>
</dbReference>
<evidence type="ECO:0000256" key="2">
    <source>
        <dbReference type="ARBA" id="ARBA00023134"/>
    </source>
</evidence>
<evidence type="ECO:0000256" key="1">
    <source>
        <dbReference type="ARBA" id="ARBA00022741"/>
    </source>
</evidence>
<dbReference type="InterPro" id="IPR042116">
    <property type="entry name" value="TypA/BipA_C"/>
</dbReference>
<dbReference type="GO" id="GO:0003924">
    <property type="term" value="F:GTPase activity"/>
    <property type="evidence" value="ECO:0007669"/>
    <property type="project" value="UniProtKB-UniRule"/>
</dbReference>
<evidence type="ECO:0000313" key="6">
    <source>
        <dbReference type="Proteomes" id="UP000231450"/>
    </source>
</evidence>
<comment type="function">
    <text evidence="3">A 50S ribosomal subunit assembly protein with GTPase activity, required for 50S subunit assembly at low temperatures, may also play a role in translation. Binds GTP and analogs. Binds the 70S ribosome between the 30S and 50S subunits, in a similar position as ribosome-bound EF-G; it contacts a number of ribosomal proteins, both rRNAs and the A-site tRNA.</text>
</comment>
<dbReference type="HAMAP" id="MF_00849">
    <property type="entry name" value="BipA"/>
    <property type="match status" value="1"/>
</dbReference>
<dbReference type="InterPro" id="IPR005225">
    <property type="entry name" value="Small_GTP-bd"/>
</dbReference>
<dbReference type="SUPFAM" id="SSF52540">
    <property type="entry name" value="P-loop containing nucleoside triphosphate hydrolases"/>
    <property type="match status" value="1"/>
</dbReference>
<feature type="binding site" evidence="3">
    <location>
        <begin position="14"/>
        <end position="19"/>
    </location>
    <ligand>
        <name>GTP</name>
        <dbReference type="ChEBI" id="CHEBI:37565"/>
    </ligand>
</feature>
<dbReference type="Gene3D" id="3.30.70.240">
    <property type="match status" value="1"/>
</dbReference>
<proteinExistence type="inferred from homology"/>
<keyword evidence="3" id="KW-0378">Hydrolase</keyword>
<dbReference type="GO" id="GO:1990904">
    <property type="term" value="C:ribonucleoprotein complex"/>
    <property type="evidence" value="ECO:0007669"/>
    <property type="project" value="TreeGrafter"/>
</dbReference>
<keyword evidence="1 3" id="KW-0547">Nucleotide-binding</keyword>
<gene>
    <name evidence="5" type="primary">typA</name>
    <name evidence="3" type="synonym">bipA</name>
    <name evidence="5" type="ORF">COU81_01540</name>
</gene>
<name>A0A2M8KEE6_9BACT</name>
<dbReference type="PROSITE" id="PS51722">
    <property type="entry name" value="G_TR_2"/>
    <property type="match status" value="1"/>
</dbReference>
<dbReference type="Pfam" id="PF00009">
    <property type="entry name" value="GTP_EFTU"/>
    <property type="match status" value="1"/>
</dbReference>
<dbReference type="GO" id="GO:0000049">
    <property type="term" value="F:tRNA binding"/>
    <property type="evidence" value="ECO:0007669"/>
    <property type="project" value="UniProtKB-KW"/>
</dbReference>
<dbReference type="AlphaFoldDB" id="A0A2M8KEE6"/>
<comment type="catalytic activity">
    <reaction evidence="3">
        <text>GTP + H2O = GDP + phosphate + H(+)</text>
        <dbReference type="Rhea" id="RHEA:19669"/>
        <dbReference type="ChEBI" id="CHEBI:15377"/>
        <dbReference type="ChEBI" id="CHEBI:15378"/>
        <dbReference type="ChEBI" id="CHEBI:37565"/>
        <dbReference type="ChEBI" id="CHEBI:43474"/>
        <dbReference type="ChEBI" id="CHEBI:58189"/>
    </reaction>
</comment>
<dbReference type="GO" id="GO:0000027">
    <property type="term" value="P:ribosomal large subunit assembly"/>
    <property type="evidence" value="ECO:0007669"/>
    <property type="project" value="UniProtKB-UniRule"/>
</dbReference>
<dbReference type="InterPro" id="IPR027417">
    <property type="entry name" value="P-loop_NTPase"/>
</dbReference>
<dbReference type="CDD" id="cd03710">
    <property type="entry name" value="BipA_TypA_C"/>
    <property type="match status" value="1"/>
</dbReference>
<accession>A0A2M8KEE6</accession>
<dbReference type="InterPro" id="IPR035651">
    <property type="entry name" value="BipA_V"/>
</dbReference>
<dbReference type="GO" id="GO:0005525">
    <property type="term" value="F:GTP binding"/>
    <property type="evidence" value="ECO:0007669"/>
    <property type="project" value="UniProtKB-UniRule"/>
</dbReference>
<dbReference type="PRINTS" id="PR00315">
    <property type="entry name" value="ELONGATNFCT"/>
</dbReference>
<dbReference type="InterPro" id="IPR047042">
    <property type="entry name" value="BipA_II"/>
</dbReference>
<dbReference type="InterPro" id="IPR048876">
    <property type="entry name" value="BipA_C"/>
</dbReference>
<keyword evidence="2 3" id="KW-0342">GTP-binding</keyword>
<dbReference type="GO" id="GO:0043022">
    <property type="term" value="F:ribosome binding"/>
    <property type="evidence" value="ECO:0007669"/>
    <property type="project" value="UniProtKB-UniRule"/>
</dbReference>
<dbReference type="SMART" id="SM00838">
    <property type="entry name" value="EFG_C"/>
    <property type="match status" value="1"/>
</dbReference>
<dbReference type="PROSITE" id="PS00301">
    <property type="entry name" value="G_TR_1"/>
    <property type="match status" value="1"/>
</dbReference>
<dbReference type="Proteomes" id="UP000231450">
    <property type="component" value="Unassembled WGS sequence"/>
</dbReference>
<dbReference type="InterPro" id="IPR009000">
    <property type="entry name" value="Transl_B-barrel_sf"/>
</dbReference>
<evidence type="ECO:0000256" key="3">
    <source>
        <dbReference type="HAMAP-Rule" id="MF_00849"/>
    </source>
</evidence>
<protein>
    <recommendedName>
        <fullName evidence="3">Large ribosomal subunit assembly factor BipA</fullName>
        <ecNumber evidence="3">3.6.5.-</ecNumber>
    </recommendedName>
    <alternativeName>
        <fullName evidence="3">GTP-binding protein BipA</fullName>
    </alternativeName>
</protein>
<comment type="subcellular location">
    <subcellularLocation>
        <location evidence="3">Cytoplasm</location>
    </subcellularLocation>
    <text evidence="3">Binds to ribosomes.</text>
</comment>
<dbReference type="InterPro" id="IPR035647">
    <property type="entry name" value="EFG_III/V"/>
</dbReference>
<dbReference type="InterPro" id="IPR000795">
    <property type="entry name" value="T_Tr_GTP-bd_dom"/>
</dbReference>
<dbReference type="Gene3D" id="3.30.70.870">
    <property type="entry name" value="Elongation Factor G (Translational Gtpase), domain 3"/>
    <property type="match status" value="1"/>
</dbReference>
<sequence length="604" mass="67000">MPNIRNIAIIAHVDHGKTTLVDALLRQSESHIGKDMDAKDLIMDSHELERERGITIFSKNASVIIKDTKINIIDTPGHADFGGEVERVLNMADGCLLLVDAKEGPMPQTRFVLKKALEMKLKIIVVINKIDKPDARPDFAIDKTFDLFGELGADNSALDFPIVYAVAKQGKAGLEADLSKMVDINPIFDAILEHIPAPSCDPNKPLQILIANITGNNYKGRIGIGKIYNGQIKTGQEIAHINRNGVIKKCRLSALMTFVGLSCIEATEIIAGDIVAVAGIADINIGETIADANNPIALPLLKIEEPTVKMTFMINDSPFAGQEGKFSTSRQIRERLYKELETDMALKVEDGPATNSWVVSGRGELHLAIFIERMRREGYEFQVSRPQVIYKVVDGKKVAPFENLFVEVPEQYNGAVMQKMGERRGELKDMKNENEIIYLEFIVPTRGLFGYRNEFLTDTKGLGIMNTSFFGYKPDGGQWNERDNGSLVACEAGNTNLYGLLNVQDRGVMFLQPGIPVYVGQVVGQNSRSEDIRVNVCKAKELSNMRSKGEGSDAHFNVPKNMGLEEALEYIGDDEYVEITPKNIRIRKVYLDEIAAKRAAKKKN</sequence>
<dbReference type="GO" id="GO:0019843">
    <property type="term" value="F:rRNA binding"/>
    <property type="evidence" value="ECO:0007669"/>
    <property type="project" value="UniProtKB-KW"/>
</dbReference>
<comment type="subunit">
    <text evidence="3">Monomer.</text>
</comment>
<dbReference type="PANTHER" id="PTHR42908">
    <property type="entry name" value="TRANSLATION ELONGATION FACTOR-RELATED"/>
    <property type="match status" value="1"/>
</dbReference>
<dbReference type="Gene3D" id="3.40.50.300">
    <property type="entry name" value="P-loop containing nucleotide triphosphate hydrolases"/>
    <property type="match status" value="1"/>
</dbReference>
<dbReference type="InterPro" id="IPR047041">
    <property type="entry name" value="BipA_GTP-bd_dom"/>
</dbReference>
<dbReference type="FunFam" id="3.30.70.870:FF:000003">
    <property type="entry name" value="GTP-binding protein TypA"/>
    <property type="match status" value="1"/>
</dbReference>
<dbReference type="FunFam" id="3.30.70.240:FF:000002">
    <property type="entry name" value="GTP-binding protein TypA"/>
    <property type="match status" value="1"/>
</dbReference>
<comment type="similarity">
    <text evidence="3">Belongs to the TRAFAC class translation factor GTPase superfamily. Classic translation factor GTPase family. BipA subfamily.</text>
</comment>
<dbReference type="Gene3D" id="2.40.50.250">
    <property type="entry name" value="bipa protein"/>
    <property type="match status" value="1"/>
</dbReference>
<evidence type="ECO:0000259" key="4">
    <source>
        <dbReference type="PROSITE" id="PS51722"/>
    </source>
</evidence>
<reference evidence="6" key="1">
    <citation type="submission" date="2017-09" db="EMBL/GenBank/DDBJ databases">
        <title>Depth-based differentiation of microbial function through sediment-hosted aquifers and enrichment of novel symbionts in the deep terrestrial subsurface.</title>
        <authorList>
            <person name="Probst A.J."/>
            <person name="Ladd B."/>
            <person name="Jarett J.K."/>
            <person name="Geller-Mcgrath D.E."/>
            <person name="Sieber C.M.K."/>
            <person name="Emerson J.B."/>
            <person name="Anantharaman K."/>
            <person name="Thomas B.C."/>
            <person name="Malmstrom R."/>
            <person name="Stieglmeier M."/>
            <person name="Klingl A."/>
            <person name="Woyke T."/>
            <person name="Ryan C.M."/>
            <person name="Banfield J.F."/>
        </authorList>
    </citation>
    <scope>NUCLEOTIDE SEQUENCE [LARGE SCALE GENOMIC DNA]</scope>
</reference>
<dbReference type="InterPro" id="IPR041095">
    <property type="entry name" value="EFG_II"/>
</dbReference>
<dbReference type="Gene3D" id="2.40.30.10">
    <property type="entry name" value="Translation factors"/>
    <property type="match status" value="1"/>
</dbReference>
<dbReference type="InterPro" id="IPR031157">
    <property type="entry name" value="G_TR_CS"/>
</dbReference>
<dbReference type="SUPFAM" id="SSF50447">
    <property type="entry name" value="Translation proteins"/>
    <property type="match status" value="1"/>
</dbReference>
<comment type="caution">
    <text evidence="5">The sequence shown here is derived from an EMBL/GenBank/DDBJ whole genome shotgun (WGS) entry which is preliminary data.</text>
</comment>
<feature type="binding site" evidence="3">
    <location>
        <begin position="128"/>
        <end position="131"/>
    </location>
    <ligand>
        <name>GTP</name>
        <dbReference type="ChEBI" id="CHEBI:37565"/>
    </ligand>
</feature>
<dbReference type="CDD" id="cd03691">
    <property type="entry name" value="BipA_TypA_II"/>
    <property type="match status" value="1"/>
</dbReference>
<dbReference type="Pfam" id="PF03144">
    <property type="entry name" value="GTP_EFTU_D2"/>
    <property type="match status" value="1"/>
</dbReference>
<dbReference type="GO" id="GO:0005829">
    <property type="term" value="C:cytosol"/>
    <property type="evidence" value="ECO:0007669"/>
    <property type="project" value="TreeGrafter"/>
</dbReference>
<organism evidence="5 6">
    <name type="scientific">Candidatus Portnoybacteria bacterium CG10_big_fil_rev_8_21_14_0_10_36_7</name>
    <dbReference type="NCBI Taxonomy" id="1974812"/>
    <lineage>
        <taxon>Bacteria</taxon>
        <taxon>Candidatus Portnoyibacteriota</taxon>
    </lineage>
</organism>
<dbReference type="InterPro" id="IPR000640">
    <property type="entry name" value="EFG_V-like"/>
</dbReference>
<dbReference type="EC" id="3.6.5.-" evidence="3"/>
<keyword evidence="3" id="KW-0694">RNA-binding</keyword>
<keyword evidence="3" id="KW-0690">Ribosome biogenesis</keyword>
<dbReference type="CDD" id="cd01891">
    <property type="entry name" value="TypA_BipA"/>
    <property type="match status" value="1"/>
</dbReference>
<dbReference type="SUPFAM" id="SSF54980">
    <property type="entry name" value="EF-G C-terminal domain-like"/>
    <property type="match status" value="2"/>
</dbReference>
<feature type="domain" description="Tr-type G" evidence="4">
    <location>
        <begin position="2"/>
        <end position="199"/>
    </location>
</feature>
<keyword evidence="3" id="KW-0699">rRNA-binding</keyword>
<dbReference type="Pfam" id="PF14492">
    <property type="entry name" value="EFG_III"/>
    <property type="match status" value="1"/>
</dbReference>
<evidence type="ECO:0000313" key="5">
    <source>
        <dbReference type="EMBL" id="PJE58286.1"/>
    </source>
</evidence>
<dbReference type="Pfam" id="PF21018">
    <property type="entry name" value="BipA_C"/>
    <property type="match status" value="1"/>
</dbReference>